<dbReference type="EMBL" id="CP091139">
    <property type="protein sequence ID" value="UUT34540.1"/>
    <property type="molecule type" value="Genomic_DNA"/>
</dbReference>
<gene>
    <name evidence="11" type="ORF">L2X98_28825</name>
</gene>
<keyword evidence="2 8" id="KW-0813">Transport</keyword>
<dbReference type="PROSITE" id="PS50928">
    <property type="entry name" value="ABC_TM1"/>
    <property type="match status" value="2"/>
</dbReference>
<keyword evidence="7 8" id="KW-0472">Membrane</keyword>
<feature type="transmembrane region" description="Helical" evidence="8">
    <location>
        <begin position="563"/>
        <end position="582"/>
    </location>
</feature>
<comment type="subcellular location">
    <subcellularLocation>
        <location evidence="1">Cell inner membrane</location>
        <topology evidence="1">Multi-pass membrane protein</topology>
    </subcellularLocation>
    <subcellularLocation>
        <location evidence="8">Cell membrane</location>
        <topology evidence="8">Multi-pass membrane protein</topology>
    </subcellularLocation>
</comment>
<sequence>MASTNWMMKDDGVCDESNPHCSGTREHQPRCDTTAPRGPRTRSRRWVYRLKISFREPTTIIGIAALALFLYLIVVPIVTMLSDAVRVQYGDESRAGSDFGSITAYYLKRVFASPVAADLFWRPLGHTLSIAVTAIVLALLIGGVLAWLLSRTNIWGRKWFMTALIVPYMLPAWTFALAWTNLFKNRKVGGQAGWLETLGIEPPNWAAYGYMPISLVLALHYAPFVILLFGNALRRFDSQLEDSARILGAGKITVARRVIIPLMLPSLTSAIILMFAKCLGEFGVAYVLGMPVRYDVLATSLYRNISSRQTGVAAVIAGAIILIGIVSLVVDAWMVREARKFVTIGSKGSMDRITQLGRWRTPMTLVPIAVFAFSVVLPLMTLLLTTVMKVPGKFTWDNFTLDYWIGHDLPTVAMKNGVLLTGDFWLAAWNSLWMVGVASVTAGILGLLVGYVVVRTPVRPVGWMLRNVTFLPYLVPGIAFAVAYLSLFAVQRGPIPALYGTWAILVLAFIAEQMPYASRAGISAMMQLGKDPEEAAQVAGAGWWTRMRRVVIPIQKSSFSSGILLPFISGVKGLSLVVILAVPGTNVLTTYSVQAGRLRLRPGGERRRADGRRARLLRNSSRTEARGEQPRRWDGQVDMPTINLERVEKNYGGGGTSAVQDLNLEIGDAEFMCLLGPSGLRQDHHPAHDRGARAPHRGQDRRRRAGGRRRRRRRLRATGEARDGPGVPELCAVAAPEYPRQRRVRPASAQGRQEEPHRSRRSRHEGSRHREVP</sequence>
<feature type="transmembrane region" description="Helical" evidence="8">
    <location>
        <begin position="210"/>
        <end position="233"/>
    </location>
</feature>
<feature type="transmembrane region" description="Helical" evidence="8">
    <location>
        <begin position="497"/>
        <end position="517"/>
    </location>
</feature>
<accession>A0ABY5NHA1</accession>
<feature type="compositionally biased region" description="Basic and acidic residues" evidence="9">
    <location>
        <begin position="764"/>
        <end position="773"/>
    </location>
</feature>
<feature type="region of interest" description="Disordered" evidence="9">
    <location>
        <begin position="682"/>
        <end position="773"/>
    </location>
</feature>
<dbReference type="PANTHER" id="PTHR43357">
    <property type="entry name" value="INNER MEMBRANE ABC TRANSPORTER PERMEASE PROTEIN YDCV"/>
    <property type="match status" value="1"/>
</dbReference>
<feature type="transmembrane region" description="Helical" evidence="8">
    <location>
        <begin position="254"/>
        <end position="276"/>
    </location>
</feature>
<evidence type="ECO:0000259" key="10">
    <source>
        <dbReference type="PROSITE" id="PS50928"/>
    </source>
</evidence>
<dbReference type="CDD" id="cd06261">
    <property type="entry name" value="TM_PBP2"/>
    <property type="match status" value="2"/>
</dbReference>
<feature type="domain" description="ABC transmembrane type-1" evidence="10">
    <location>
        <begin position="124"/>
        <end position="334"/>
    </location>
</feature>
<feature type="transmembrane region" description="Helical" evidence="8">
    <location>
        <begin position="365"/>
        <end position="388"/>
    </location>
</feature>
<evidence type="ECO:0000256" key="2">
    <source>
        <dbReference type="ARBA" id="ARBA00022448"/>
    </source>
</evidence>
<feature type="transmembrane region" description="Helical" evidence="8">
    <location>
        <begin position="311"/>
        <end position="330"/>
    </location>
</feature>
<organism evidence="11 12">
    <name type="scientific">Microbacterium elymi</name>
    <dbReference type="NCBI Taxonomy" id="2909587"/>
    <lineage>
        <taxon>Bacteria</taxon>
        <taxon>Bacillati</taxon>
        <taxon>Actinomycetota</taxon>
        <taxon>Actinomycetes</taxon>
        <taxon>Micrococcales</taxon>
        <taxon>Microbacteriaceae</taxon>
        <taxon>Microbacterium</taxon>
    </lineage>
</organism>
<dbReference type="InterPro" id="IPR000515">
    <property type="entry name" value="MetI-like"/>
</dbReference>
<keyword evidence="4" id="KW-0997">Cell inner membrane</keyword>
<feature type="transmembrane region" description="Helical" evidence="8">
    <location>
        <begin position="432"/>
        <end position="454"/>
    </location>
</feature>
<evidence type="ECO:0000256" key="1">
    <source>
        <dbReference type="ARBA" id="ARBA00004429"/>
    </source>
</evidence>
<feature type="transmembrane region" description="Helical" evidence="8">
    <location>
        <begin position="59"/>
        <end position="81"/>
    </location>
</feature>
<evidence type="ECO:0000256" key="3">
    <source>
        <dbReference type="ARBA" id="ARBA00022475"/>
    </source>
</evidence>
<dbReference type="Pfam" id="PF00528">
    <property type="entry name" value="BPD_transp_1"/>
    <property type="match status" value="2"/>
</dbReference>
<evidence type="ECO:0000313" key="11">
    <source>
        <dbReference type="EMBL" id="UUT34540.1"/>
    </source>
</evidence>
<dbReference type="SUPFAM" id="SSF161098">
    <property type="entry name" value="MetI-like"/>
    <property type="match status" value="2"/>
</dbReference>
<evidence type="ECO:0000256" key="5">
    <source>
        <dbReference type="ARBA" id="ARBA00022692"/>
    </source>
</evidence>
<feature type="transmembrane region" description="Helical" evidence="8">
    <location>
        <begin position="470"/>
        <end position="491"/>
    </location>
</feature>
<reference evidence="11" key="1">
    <citation type="submission" date="2022-01" db="EMBL/GenBank/DDBJ databases">
        <title>Microbacterium eymi and Microbacterium rhizovicinus sp. nov., isolated from the rhizospheric soil of Elymus tsukushiensis, a plant native to the Dokdo Islands, Republic of Korea.</title>
        <authorList>
            <person name="Hwang Y.J."/>
        </authorList>
    </citation>
    <scope>NUCLEOTIDE SEQUENCE</scope>
    <source>
        <strain evidence="11">KUDC0405</strain>
    </source>
</reference>
<comment type="similarity">
    <text evidence="8">Belongs to the binding-protein-dependent transport system permease family.</text>
</comment>
<keyword evidence="12" id="KW-1185">Reference proteome</keyword>
<feature type="compositionally biased region" description="Basic residues" evidence="9">
    <location>
        <begin position="693"/>
        <end position="716"/>
    </location>
</feature>
<dbReference type="InterPro" id="IPR035906">
    <property type="entry name" value="MetI-like_sf"/>
</dbReference>
<keyword evidence="6 8" id="KW-1133">Transmembrane helix</keyword>
<feature type="transmembrane region" description="Helical" evidence="8">
    <location>
        <begin position="128"/>
        <end position="148"/>
    </location>
</feature>
<dbReference type="Gene3D" id="1.10.3720.10">
    <property type="entry name" value="MetI-like"/>
    <property type="match status" value="2"/>
</dbReference>
<feature type="compositionally biased region" description="Basic and acidic residues" evidence="9">
    <location>
        <begin position="682"/>
        <end position="692"/>
    </location>
</feature>
<evidence type="ECO:0000313" key="12">
    <source>
        <dbReference type="Proteomes" id="UP001054811"/>
    </source>
</evidence>
<evidence type="ECO:0000256" key="6">
    <source>
        <dbReference type="ARBA" id="ARBA00022989"/>
    </source>
</evidence>
<feature type="region of interest" description="Disordered" evidence="9">
    <location>
        <begin position="618"/>
        <end position="637"/>
    </location>
</feature>
<proteinExistence type="inferred from homology"/>
<feature type="compositionally biased region" description="Basic and acidic residues" evidence="9">
    <location>
        <begin position="621"/>
        <end position="635"/>
    </location>
</feature>
<feature type="domain" description="ABC transmembrane type-1" evidence="10">
    <location>
        <begin position="428"/>
        <end position="625"/>
    </location>
</feature>
<dbReference type="PANTHER" id="PTHR43357:SF4">
    <property type="entry name" value="INNER MEMBRANE ABC TRANSPORTER PERMEASE PROTEIN YDCV"/>
    <property type="match status" value="1"/>
</dbReference>
<evidence type="ECO:0000256" key="7">
    <source>
        <dbReference type="ARBA" id="ARBA00023136"/>
    </source>
</evidence>
<evidence type="ECO:0000256" key="9">
    <source>
        <dbReference type="SAM" id="MobiDB-lite"/>
    </source>
</evidence>
<protein>
    <submittedName>
        <fullName evidence="11">ABC transporter permease subunit</fullName>
    </submittedName>
</protein>
<evidence type="ECO:0000256" key="4">
    <source>
        <dbReference type="ARBA" id="ARBA00022519"/>
    </source>
</evidence>
<name>A0ABY5NHA1_9MICO</name>
<feature type="transmembrane region" description="Helical" evidence="8">
    <location>
        <begin position="160"/>
        <end position="179"/>
    </location>
</feature>
<dbReference type="Proteomes" id="UP001054811">
    <property type="component" value="Chromosome"/>
</dbReference>
<evidence type="ECO:0000256" key="8">
    <source>
        <dbReference type="RuleBase" id="RU363032"/>
    </source>
</evidence>
<keyword evidence="3" id="KW-1003">Cell membrane</keyword>
<keyword evidence="5 8" id="KW-0812">Transmembrane</keyword>